<evidence type="ECO:0008006" key="3">
    <source>
        <dbReference type="Google" id="ProtNLM"/>
    </source>
</evidence>
<dbReference type="Proteomes" id="UP001324533">
    <property type="component" value="Chromosome"/>
</dbReference>
<dbReference type="RefSeq" id="WP_322410760.1">
    <property type="nucleotide sequence ID" value="NZ_CP139779.1"/>
</dbReference>
<dbReference type="Gene3D" id="3.20.20.140">
    <property type="entry name" value="Metal-dependent hydrolases"/>
    <property type="match status" value="1"/>
</dbReference>
<dbReference type="PANTHER" id="PTHR43135:SF3">
    <property type="entry name" value="ALPHA-D-RIBOSE 1-METHYLPHOSPHONATE 5-TRIPHOSPHATE DIPHOSPHATASE"/>
    <property type="match status" value="1"/>
</dbReference>
<sequence length="334" mass="34573">MRHPEALRALLGPDAAPVRRALTDERGVSLPAFVDHHVHLHLVDGERLPLGGVAAVVDLGGDPAILAARPAGALPHVTYAGAFLTTLGGYPAGREWAPPAIVRQITDASSLIGRPGGAATAVDEQRLAGASVIKIVLHHDRPLPEDAVAVIVDTAHASGLAVVAHVEGDGMTRRALDAGVDALAHTPFSEQLDDDLIARAAAAQVWISTLDIHRDDPPAAATARANLRAFRAAGGRVVYGTDLGNGDLPLGVNPRELRALIAAGCDGPALVAALTDPWPVAAPLPAVRTFLRGRPPGLDGETDPVALADWLASARVVPAEDVLFDDDDGEDAHD</sequence>
<dbReference type="EMBL" id="CP139779">
    <property type="protein sequence ID" value="WQB70620.1"/>
    <property type="molecule type" value="Genomic_DNA"/>
</dbReference>
<protein>
    <recommendedName>
        <fullName evidence="3">Amidohydrolase</fullName>
    </recommendedName>
</protein>
<dbReference type="PANTHER" id="PTHR43135">
    <property type="entry name" value="ALPHA-D-RIBOSE 1-METHYLPHOSPHONATE 5-TRIPHOSPHATE DIPHOSPHATASE"/>
    <property type="match status" value="1"/>
</dbReference>
<dbReference type="SUPFAM" id="SSF51556">
    <property type="entry name" value="Metallo-dependent hydrolases"/>
    <property type="match status" value="1"/>
</dbReference>
<accession>A0ABZ0VEP8</accession>
<reference evidence="1 2" key="1">
    <citation type="submission" date="2023-06" db="EMBL/GenBank/DDBJ databases">
        <title>Rock-solubilizing bacteria, Microbacterium invictum, promotes re-establishment of vegetation in rocky wasteland by accelerating rock bio-weathering and reshaping soil bacterial community.</title>
        <authorList>
            <person name="Liu C."/>
        </authorList>
    </citation>
    <scope>NUCLEOTIDE SEQUENCE [LARGE SCALE GENOMIC DNA]</scope>
    <source>
        <strain evidence="1 2">X-18</strain>
    </source>
</reference>
<gene>
    <name evidence="1" type="ORF">T9R20_01275</name>
</gene>
<evidence type="ECO:0000313" key="1">
    <source>
        <dbReference type="EMBL" id="WQB70620.1"/>
    </source>
</evidence>
<evidence type="ECO:0000313" key="2">
    <source>
        <dbReference type="Proteomes" id="UP001324533"/>
    </source>
</evidence>
<name>A0ABZ0VEP8_9MICO</name>
<organism evidence="1 2">
    <name type="scientific">Microbacterium invictum</name>
    <dbReference type="NCBI Taxonomy" id="515415"/>
    <lineage>
        <taxon>Bacteria</taxon>
        <taxon>Bacillati</taxon>
        <taxon>Actinomycetota</taxon>
        <taxon>Actinomycetes</taxon>
        <taxon>Micrococcales</taxon>
        <taxon>Microbacteriaceae</taxon>
        <taxon>Microbacterium</taxon>
    </lineage>
</organism>
<dbReference type="InterPro" id="IPR032466">
    <property type="entry name" value="Metal_Hydrolase"/>
</dbReference>
<proteinExistence type="predicted"/>
<keyword evidence="2" id="KW-1185">Reference proteome</keyword>
<dbReference type="InterPro" id="IPR051781">
    <property type="entry name" value="Metallo-dep_Hydrolase"/>
</dbReference>